<dbReference type="OrthoDB" id="427711at2759"/>
<feature type="region of interest" description="Disordered" evidence="18">
    <location>
        <begin position="902"/>
        <end position="931"/>
    </location>
</feature>
<dbReference type="InterPro" id="IPR043128">
    <property type="entry name" value="Rev_trsase/Diguanyl_cyclase"/>
</dbReference>
<dbReference type="GO" id="GO:0046872">
    <property type="term" value="F:metal ion binding"/>
    <property type="evidence" value="ECO:0007669"/>
    <property type="project" value="UniProtKB-KW"/>
</dbReference>
<feature type="domain" description="UmuC" evidence="21">
    <location>
        <begin position="360"/>
        <end position="558"/>
    </location>
</feature>
<dbReference type="InterPro" id="IPR036775">
    <property type="entry name" value="DNA_pol_Y-fam_lit_finger_sf"/>
</dbReference>
<comment type="caution">
    <text evidence="22">The sequence shown here is derived from an EMBL/GenBank/DDBJ whole genome shotgun (WGS) entry which is preliminary data.</text>
</comment>
<dbReference type="SUPFAM" id="SSF52113">
    <property type="entry name" value="BRCT domain"/>
    <property type="match status" value="1"/>
</dbReference>
<dbReference type="CDD" id="cd17719">
    <property type="entry name" value="BRCT_Rev1"/>
    <property type="match status" value="1"/>
</dbReference>
<comment type="subcellular location">
    <subcellularLocation>
        <location evidence="3">Mitochondrion</location>
    </subcellularLocation>
    <subcellularLocation>
        <location evidence="2">Nucleus</location>
    </subcellularLocation>
</comment>
<keyword evidence="9" id="KW-0479">Metal-binding</keyword>
<feature type="compositionally biased region" description="Basic and acidic residues" evidence="18">
    <location>
        <begin position="1172"/>
        <end position="1184"/>
    </location>
</feature>
<evidence type="ECO:0000256" key="6">
    <source>
        <dbReference type="ARBA" id="ARBA00022634"/>
    </source>
</evidence>
<evidence type="ECO:0000256" key="1">
    <source>
        <dbReference type="ARBA" id="ARBA00001946"/>
    </source>
</evidence>
<dbReference type="Pfam" id="PF11799">
    <property type="entry name" value="IMS_C"/>
    <property type="match status" value="1"/>
</dbReference>
<keyword evidence="12" id="KW-0238">DNA-binding</keyword>
<dbReference type="SMART" id="SM00786">
    <property type="entry name" value="SHR3_chaperone"/>
    <property type="match status" value="1"/>
</dbReference>
<keyword evidence="19" id="KW-1133">Transmembrane helix</keyword>
<feature type="transmembrane region" description="Helical" evidence="19">
    <location>
        <begin position="1214"/>
        <end position="1236"/>
    </location>
</feature>
<dbReference type="GO" id="GO:0003887">
    <property type="term" value="F:DNA-directed DNA polymerase activity"/>
    <property type="evidence" value="ECO:0007669"/>
    <property type="project" value="InterPro"/>
</dbReference>
<evidence type="ECO:0000256" key="4">
    <source>
        <dbReference type="ARBA" id="ARBA00010945"/>
    </source>
</evidence>
<evidence type="ECO:0000256" key="12">
    <source>
        <dbReference type="ARBA" id="ARBA00023125"/>
    </source>
</evidence>
<dbReference type="InterPro" id="IPR036420">
    <property type="entry name" value="BRCT_dom_sf"/>
</dbReference>
<dbReference type="Gene3D" id="3.40.50.10190">
    <property type="entry name" value="BRCT domain"/>
    <property type="match status" value="1"/>
</dbReference>
<feature type="transmembrane region" description="Helical" evidence="19">
    <location>
        <begin position="1268"/>
        <end position="1289"/>
    </location>
</feature>
<dbReference type="Gene3D" id="1.10.150.20">
    <property type="entry name" value="5' to 3' exonuclease, C-terminal subdomain"/>
    <property type="match status" value="1"/>
</dbReference>
<keyword evidence="15" id="KW-0539">Nucleus</keyword>
<dbReference type="GO" id="GO:0006281">
    <property type="term" value="P:DNA repair"/>
    <property type="evidence" value="ECO:0007669"/>
    <property type="project" value="UniProtKB-KW"/>
</dbReference>
<dbReference type="EMBL" id="NRSZ01001200">
    <property type="protein sequence ID" value="PNY22362.1"/>
    <property type="molecule type" value="Genomic_DNA"/>
</dbReference>
<dbReference type="InterPro" id="IPR013248">
    <property type="entry name" value="Psh3/Shr3"/>
</dbReference>
<dbReference type="PANTHER" id="PTHR45990:SF1">
    <property type="entry name" value="DNA REPAIR PROTEIN REV1"/>
    <property type="match status" value="1"/>
</dbReference>
<dbReference type="Pfam" id="PF16727">
    <property type="entry name" value="REV1_C"/>
    <property type="match status" value="1"/>
</dbReference>
<organism evidence="22 23">
    <name type="scientific">Tolypocladium capitatum</name>
    <dbReference type="NCBI Taxonomy" id="45235"/>
    <lineage>
        <taxon>Eukaryota</taxon>
        <taxon>Fungi</taxon>
        <taxon>Dikarya</taxon>
        <taxon>Ascomycota</taxon>
        <taxon>Pezizomycotina</taxon>
        <taxon>Sordariomycetes</taxon>
        <taxon>Hypocreomycetidae</taxon>
        <taxon>Hypocreales</taxon>
        <taxon>Ophiocordycipitaceae</taxon>
        <taxon>Tolypocladium</taxon>
    </lineage>
</organism>
<evidence type="ECO:0000256" key="2">
    <source>
        <dbReference type="ARBA" id="ARBA00004123"/>
    </source>
</evidence>
<keyword evidence="13" id="KW-0496">Mitochondrion</keyword>
<dbReference type="PANTHER" id="PTHR45990">
    <property type="entry name" value="DNA REPAIR PROTEIN REV1"/>
    <property type="match status" value="1"/>
</dbReference>
<evidence type="ECO:0000256" key="17">
    <source>
        <dbReference type="ARBA" id="ARBA00081902"/>
    </source>
</evidence>
<dbReference type="GO" id="GO:0005634">
    <property type="term" value="C:nucleus"/>
    <property type="evidence" value="ECO:0007669"/>
    <property type="project" value="UniProtKB-SubCell"/>
</dbReference>
<dbReference type="Gene3D" id="6.10.250.1490">
    <property type="match status" value="1"/>
</dbReference>
<dbReference type="InterPro" id="IPR043502">
    <property type="entry name" value="DNA/RNA_pol_sf"/>
</dbReference>
<feature type="region of interest" description="Disordered" evidence="18">
    <location>
        <begin position="1164"/>
        <end position="1187"/>
    </location>
</feature>
<dbReference type="FunFam" id="3.30.70.270:FF:000040">
    <property type="entry name" value="DNA repair protein REV1"/>
    <property type="match status" value="1"/>
</dbReference>
<evidence type="ECO:0000256" key="9">
    <source>
        <dbReference type="ARBA" id="ARBA00022723"/>
    </source>
</evidence>
<evidence type="ECO:0000259" key="21">
    <source>
        <dbReference type="PROSITE" id="PS50173"/>
    </source>
</evidence>
<comment type="function">
    <text evidence="16">Deoxycytidyl transferase involved in DNA repair. Transfers a dCMP residue from dCTP to the 3'-end of a DNA primer in a template-dependent reaction. May assist in the first step in the bypass of abasic lesions by the insertion of a nucleotide opposite the lesion. Required for normal induction of mutations by physical and chemical agents. Involved in mitochondrial DNA mutagenesis.</text>
</comment>
<feature type="region of interest" description="Disordered" evidence="18">
    <location>
        <begin position="1020"/>
        <end position="1040"/>
    </location>
</feature>
<evidence type="ECO:0000256" key="3">
    <source>
        <dbReference type="ARBA" id="ARBA00004173"/>
    </source>
</evidence>
<dbReference type="GO" id="GO:0005739">
    <property type="term" value="C:mitochondrion"/>
    <property type="evidence" value="ECO:0007669"/>
    <property type="project" value="UniProtKB-SubCell"/>
</dbReference>
<dbReference type="Gene3D" id="1.20.58.1280">
    <property type="entry name" value="DNA repair protein Rev1, C-terminal domain"/>
    <property type="match status" value="1"/>
</dbReference>
<sequence>MGSVLDKNSSLVRKRIENHAFEGEDGEEYEGSEFHGFGDYFRRKKIKLQNLDADMRSASDKPRIFKGIVAHITGYTQPPLHILHREIVQHGGGFLQYLDSKTMATHIIASTLPPKKTVDFSRYRIVKPAWITDSVQAGKLMPWADYRVLDEGPRQKVLKFDGGKGLAQADPRAKQGYREQTDSSFYTGQMRAAAASPPSQGLSQVAEKLQTPGQLQDMARVIDLQDALGSDSTPGAIESIAVQEAGTAGDGAPAIQAPATESPLSGPQTDAETPAEAARVADASKNITSEEHNARLLSDPRLRKSSTANPEFLKQFYSESRLHHLSTWKASLKSSMQRLAAERGPPKKKLKKRPGARSYIMHVDFDCFFCAVSLKRHPEYVDKPAVVAHSTGSGSEIASCNYAARNLGVKNGMWMKRALELCPGVKVLPYDFPAYEEASRQFYESVLSVGGVVQSVSVDEALIDVTAVVLTTSGSQGVGIDEGNVWREQQKADEIAHALREKIKAKTECAVSVGIGGNILQAKVALRKAKPAGQFQLKPEHVLDVIGELKVEDLPGVSYSIGGKLEELGIRFVKDIRDVSRERLASALGPKTSERLADYSRGIDGTEVGEQPPRKSVSAEVNWGIRFISQQEAEEFVYNLCRELGKRLLSEQVKGKHLTMKIMRRSLDAPLDPAKHLGHGKCDSFSKSATFGVATHDSEAIGKEAVSILRSFKFSPGDLRGLGVQMTRVEPIKGNADAPEGSQRTLPFTAFSRPSSAKKQATAEPIDDTGSPLKRRGSEGRDMDRDPIANDPLTPRKPKVHPAMALSRAGQDDARANTPLNVSGTQFIIPSNPDAAVLAELPSDMRRKLMGQRTKASPRRDVSRPASAMPAEALPSQVDAEVFNALPDDLKAEILVMYGRPAQPAPQQSPRRDHLVPSRKQTTPTRRGGIHGLFGKAQRQRDAQAGVMQTNFKALKSADETPAEDDMQELDPEFLAELPEDVRKEVMADHRRQRMALRSGLDAPARRRVAPDAETALPGGQRRIQFPAPPRKVSFASSGVTSTREIKDMLDAWHGETQDEGPHRGDVDVCERYLARVILEERDLEKAVAMVKWLNIIVEQDGEDGQGRESWRRALDRVKEAVQGAKGVLQPHSASELHPPTHPRRAASTGFFCKTATETRLQAASTASRCDPSLRTDSRSEATRDTASSPVKMAGYIDYSKTTKSKDYRGSGSFATFMIIGPTCFFLGILFASFPYDFPLLWTKEPVADTYYDQLEAHLRFMHQSPPLIGRILNIMVSVGFFGLFIKLFRPSEANFLFDGASLILYTIGVAVYASNVVKGLRTVSSGLWERDEFQETRDGRFEGEFILGREDSLKVLAASNTILALVLIGVLVLQAGQWYAEKRDSDDEAAAAVEQKEKESSPSGKAATKKKQ</sequence>
<proteinExistence type="inferred from homology"/>
<comment type="cofactor">
    <cofactor evidence="1">
        <name>Mg(2+)</name>
        <dbReference type="ChEBI" id="CHEBI:18420"/>
    </cofactor>
</comment>
<keyword evidence="7" id="KW-0808">Transferase</keyword>
<feature type="domain" description="BRCT" evidence="20">
    <location>
        <begin position="60"/>
        <end position="148"/>
    </location>
</feature>
<feature type="region of interest" description="Disordered" evidence="18">
    <location>
        <begin position="1125"/>
        <end position="1144"/>
    </location>
</feature>
<dbReference type="GO" id="GO:0003684">
    <property type="term" value="F:damaged DNA binding"/>
    <property type="evidence" value="ECO:0007669"/>
    <property type="project" value="InterPro"/>
</dbReference>
<dbReference type="GO" id="GO:0070987">
    <property type="term" value="P:error-free translesion synthesis"/>
    <property type="evidence" value="ECO:0007669"/>
    <property type="project" value="UniProtKB-ARBA"/>
</dbReference>
<evidence type="ECO:0000256" key="19">
    <source>
        <dbReference type="SAM" id="Phobius"/>
    </source>
</evidence>
<dbReference type="FunFam" id="3.30.1490.100:FF:000001">
    <property type="entry name" value="DNA repair protein REV1"/>
    <property type="match status" value="1"/>
</dbReference>
<evidence type="ECO:0000256" key="14">
    <source>
        <dbReference type="ARBA" id="ARBA00023204"/>
    </source>
</evidence>
<keyword evidence="19" id="KW-0472">Membrane</keyword>
<evidence type="ECO:0000256" key="7">
    <source>
        <dbReference type="ARBA" id="ARBA00022679"/>
    </source>
</evidence>
<evidence type="ECO:0000256" key="13">
    <source>
        <dbReference type="ARBA" id="ARBA00023128"/>
    </source>
</evidence>
<accession>A0A2K3Q4B4</accession>
<evidence type="ECO:0000256" key="5">
    <source>
        <dbReference type="ARBA" id="ARBA00020399"/>
    </source>
</evidence>
<dbReference type="CDD" id="cd01701">
    <property type="entry name" value="PolY_Rev1"/>
    <property type="match status" value="1"/>
</dbReference>
<dbReference type="Gene3D" id="3.30.70.270">
    <property type="match status" value="1"/>
</dbReference>
<dbReference type="Pfam" id="PF14377">
    <property type="entry name" value="UBM"/>
    <property type="match status" value="3"/>
</dbReference>
<feature type="compositionally biased region" description="Polar residues" evidence="18">
    <location>
        <begin position="262"/>
        <end position="271"/>
    </location>
</feature>
<dbReference type="GO" id="GO:0017125">
    <property type="term" value="F:deoxycytidyl transferase activity"/>
    <property type="evidence" value="ECO:0007669"/>
    <property type="project" value="TreeGrafter"/>
</dbReference>
<evidence type="ECO:0000256" key="15">
    <source>
        <dbReference type="ARBA" id="ARBA00023242"/>
    </source>
</evidence>
<reference evidence="22 23" key="1">
    <citation type="submission" date="2017-08" db="EMBL/GenBank/DDBJ databases">
        <title>Harnessing the power of phylogenomics to disentangle the directionality and signatures of interkingdom host jumping in the parasitic fungal genus Tolypocladium.</title>
        <authorList>
            <person name="Quandt C.A."/>
            <person name="Patterson W."/>
            <person name="Spatafora J.W."/>
        </authorList>
    </citation>
    <scope>NUCLEOTIDE SEQUENCE [LARGE SCALE GENOMIC DNA]</scope>
    <source>
        <strain evidence="22 23">CBS 113982</strain>
    </source>
</reference>
<protein>
    <recommendedName>
        <fullName evidence="5">DNA repair protein REV1</fullName>
    </recommendedName>
    <alternativeName>
        <fullName evidence="17">Reversionless protein 1</fullName>
    </alternativeName>
</protein>
<dbReference type="InterPro" id="IPR053848">
    <property type="entry name" value="IMS_HHH_1"/>
</dbReference>
<dbReference type="Gene3D" id="3.40.1170.60">
    <property type="match status" value="1"/>
</dbReference>
<feature type="region of interest" description="Disordered" evidence="18">
    <location>
        <begin position="751"/>
        <end position="802"/>
    </location>
</feature>
<dbReference type="SUPFAM" id="SSF100879">
    <property type="entry name" value="Lesion bypass DNA polymerase (Y-family), little finger domain"/>
    <property type="match status" value="1"/>
</dbReference>
<gene>
    <name evidence="22" type="ORF">TCAP_07159</name>
</gene>
<evidence type="ECO:0000256" key="18">
    <source>
        <dbReference type="SAM" id="MobiDB-lite"/>
    </source>
</evidence>
<feature type="region of interest" description="Disordered" evidence="18">
    <location>
        <begin position="247"/>
        <end position="275"/>
    </location>
</feature>
<dbReference type="STRING" id="45235.A0A2K3Q4B4"/>
<keyword evidence="23" id="KW-1185">Reference proteome</keyword>
<dbReference type="Proteomes" id="UP000236621">
    <property type="component" value="Unassembled WGS sequence"/>
</dbReference>
<dbReference type="SMART" id="SM00292">
    <property type="entry name" value="BRCT"/>
    <property type="match status" value="1"/>
</dbReference>
<dbReference type="Pfam" id="PF21999">
    <property type="entry name" value="IMS_HHH_1"/>
    <property type="match status" value="1"/>
</dbReference>
<comment type="similarity">
    <text evidence="4">Belongs to the DNA polymerase type-Y family.</text>
</comment>
<dbReference type="PROSITE" id="PS50172">
    <property type="entry name" value="BRCT"/>
    <property type="match status" value="1"/>
</dbReference>
<dbReference type="GO" id="GO:0042276">
    <property type="term" value="P:error-prone translesion synthesis"/>
    <property type="evidence" value="ECO:0007669"/>
    <property type="project" value="TreeGrafter"/>
</dbReference>
<keyword evidence="10" id="KW-0227">DNA damage</keyword>
<dbReference type="PROSITE" id="PS50173">
    <property type="entry name" value="UMUC"/>
    <property type="match status" value="1"/>
</dbReference>
<evidence type="ECO:0000256" key="10">
    <source>
        <dbReference type="ARBA" id="ARBA00022763"/>
    </source>
</evidence>
<keyword evidence="14" id="KW-0234">DNA repair</keyword>
<feature type="region of interest" description="Disordered" evidence="18">
    <location>
        <begin position="1390"/>
        <end position="1413"/>
    </location>
</feature>
<dbReference type="Pfam" id="PF00817">
    <property type="entry name" value="IMS"/>
    <property type="match status" value="1"/>
</dbReference>
<evidence type="ECO:0000256" key="11">
    <source>
        <dbReference type="ARBA" id="ARBA00022842"/>
    </source>
</evidence>
<dbReference type="Gene3D" id="6.10.250.1630">
    <property type="match status" value="2"/>
</dbReference>
<keyword evidence="11" id="KW-0460">Magnesium</keyword>
<evidence type="ECO:0000259" key="20">
    <source>
        <dbReference type="PROSITE" id="PS50172"/>
    </source>
</evidence>
<evidence type="ECO:0000313" key="23">
    <source>
        <dbReference type="Proteomes" id="UP000236621"/>
    </source>
</evidence>
<dbReference type="InterPro" id="IPR017961">
    <property type="entry name" value="DNA_pol_Y-fam_little_finger"/>
</dbReference>
<feature type="transmembrane region" description="Helical" evidence="19">
    <location>
        <begin position="1356"/>
        <end position="1374"/>
    </location>
</feature>
<dbReference type="Gene3D" id="3.30.1490.100">
    <property type="entry name" value="DNA polymerase, Y-family, little finger domain"/>
    <property type="match status" value="1"/>
</dbReference>
<dbReference type="FunFam" id="3.40.50.10190:FF:000011">
    <property type="entry name" value="DNA repair protein REV1"/>
    <property type="match status" value="1"/>
</dbReference>
<feature type="region of interest" description="Disordered" evidence="18">
    <location>
        <begin position="850"/>
        <end position="873"/>
    </location>
</feature>
<evidence type="ECO:0000313" key="22">
    <source>
        <dbReference type="EMBL" id="PNY22362.1"/>
    </source>
</evidence>
<name>A0A2K3Q4B4_9HYPO</name>
<feature type="transmembrane region" description="Helical" evidence="19">
    <location>
        <begin position="1296"/>
        <end position="1314"/>
    </location>
</feature>
<dbReference type="Pfam" id="PF16589">
    <property type="entry name" value="BRCT_2"/>
    <property type="match status" value="1"/>
</dbReference>
<dbReference type="InterPro" id="IPR001357">
    <property type="entry name" value="BRCT_dom"/>
</dbReference>
<dbReference type="InterPro" id="IPR031991">
    <property type="entry name" value="Rev1_C"/>
</dbReference>
<dbReference type="InterPro" id="IPR001126">
    <property type="entry name" value="UmuC"/>
</dbReference>
<evidence type="ECO:0000256" key="8">
    <source>
        <dbReference type="ARBA" id="ARBA00022695"/>
    </source>
</evidence>
<evidence type="ECO:0000256" key="16">
    <source>
        <dbReference type="ARBA" id="ARBA00058985"/>
    </source>
</evidence>
<feature type="compositionally biased region" description="Basic and acidic residues" evidence="18">
    <location>
        <begin position="776"/>
        <end position="788"/>
    </location>
</feature>
<keyword evidence="6" id="KW-0237">DNA synthesis</keyword>
<dbReference type="InterPro" id="IPR038401">
    <property type="entry name" value="Rev1_C_sf"/>
</dbReference>
<keyword evidence="8" id="KW-0548">Nucleotidyltransferase</keyword>
<dbReference type="Pfam" id="PF08229">
    <property type="entry name" value="SHR3_chaperone"/>
    <property type="match status" value="1"/>
</dbReference>
<dbReference type="InterPro" id="IPR025527">
    <property type="entry name" value="HUWE1/Rev1_UBM"/>
</dbReference>
<dbReference type="SUPFAM" id="SSF56672">
    <property type="entry name" value="DNA/RNA polymerases"/>
    <property type="match status" value="1"/>
</dbReference>
<keyword evidence="19" id="KW-0812">Transmembrane</keyword>